<proteinExistence type="predicted"/>
<gene>
    <name evidence="3" type="ORF">GSI_00850</name>
</gene>
<dbReference type="OrthoDB" id="49605at2759"/>
<reference evidence="3 4" key="1">
    <citation type="journal article" date="2015" name="Sci. Rep.">
        <title>Chromosome-level genome map provides insights into diverse defense mechanisms in the medicinal fungus Ganoderma sinense.</title>
        <authorList>
            <person name="Zhu Y."/>
            <person name="Xu J."/>
            <person name="Sun C."/>
            <person name="Zhou S."/>
            <person name="Xu H."/>
            <person name="Nelson D.R."/>
            <person name="Qian J."/>
            <person name="Song J."/>
            <person name="Luo H."/>
            <person name="Xiang L."/>
            <person name="Li Y."/>
            <person name="Xu Z."/>
            <person name="Ji A."/>
            <person name="Wang L."/>
            <person name="Lu S."/>
            <person name="Hayward A."/>
            <person name="Sun W."/>
            <person name="Li X."/>
            <person name="Schwartz D.C."/>
            <person name="Wang Y."/>
            <person name="Chen S."/>
        </authorList>
    </citation>
    <scope>NUCLEOTIDE SEQUENCE [LARGE SCALE GENOMIC DNA]</scope>
    <source>
        <strain evidence="3 4">ZZ0214-1</strain>
    </source>
</reference>
<comment type="caution">
    <text evidence="3">The sequence shown here is derived from an EMBL/GenBank/DDBJ whole genome shotgun (WGS) entry which is preliminary data.</text>
</comment>
<dbReference type="SUPFAM" id="SSF143503">
    <property type="entry name" value="PUG domain-like"/>
    <property type="match status" value="1"/>
</dbReference>
<dbReference type="InterPro" id="IPR036339">
    <property type="entry name" value="PUB-like_dom_sf"/>
</dbReference>
<evidence type="ECO:0000259" key="2">
    <source>
        <dbReference type="Pfam" id="PF09409"/>
    </source>
</evidence>
<feature type="region of interest" description="Disordered" evidence="1">
    <location>
        <begin position="1"/>
        <end position="65"/>
    </location>
</feature>
<dbReference type="EMBL" id="AYKW01000001">
    <property type="protein sequence ID" value="PIL37158.1"/>
    <property type="molecule type" value="Genomic_DNA"/>
</dbReference>
<dbReference type="AlphaFoldDB" id="A0A2G8SUA9"/>
<evidence type="ECO:0000256" key="1">
    <source>
        <dbReference type="SAM" id="MobiDB-lite"/>
    </source>
</evidence>
<organism evidence="3 4">
    <name type="scientific">Ganoderma sinense ZZ0214-1</name>
    <dbReference type="NCBI Taxonomy" id="1077348"/>
    <lineage>
        <taxon>Eukaryota</taxon>
        <taxon>Fungi</taxon>
        <taxon>Dikarya</taxon>
        <taxon>Basidiomycota</taxon>
        <taxon>Agaricomycotina</taxon>
        <taxon>Agaricomycetes</taxon>
        <taxon>Polyporales</taxon>
        <taxon>Polyporaceae</taxon>
        <taxon>Ganoderma</taxon>
    </lineage>
</organism>
<dbReference type="PANTHER" id="PTHR23153">
    <property type="entry name" value="UBX-RELATED"/>
    <property type="match status" value="1"/>
</dbReference>
<evidence type="ECO:0000313" key="3">
    <source>
        <dbReference type="EMBL" id="PIL37158.1"/>
    </source>
</evidence>
<keyword evidence="4" id="KW-1185">Reference proteome</keyword>
<dbReference type="Proteomes" id="UP000230002">
    <property type="component" value="Unassembled WGS sequence"/>
</dbReference>
<accession>A0A2G8SUA9</accession>
<dbReference type="GO" id="GO:0005737">
    <property type="term" value="C:cytoplasm"/>
    <property type="evidence" value="ECO:0007669"/>
    <property type="project" value="TreeGrafter"/>
</dbReference>
<dbReference type="CDD" id="cd09212">
    <property type="entry name" value="PUB"/>
    <property type="match status" value="1"/>
</dbReference>
<feature type="region of interest" description="Disordered" evidence="1">
    <location>
        <begin position="220"/>
        <end position="288"/>
    </location>
</feature>
<name>A0A2G8SUA9_9APHY</name>
<evidence type="ECO:0000313" key="4">
    <source>
        <dbReference type="Proteomes" id="UP000230002"/>
    </source>
</evidence>
<dbReference type="Gene3D" id="1.20.58.2190">
    <property type="match status" value="1"/>
</dbReference>
<protein>
    <recommendedName>
        <fullName evidence="2">PUB domain-containing protein</fullName>
    </recommendedName>
</protein>
<sequence>MSDHTHMDSQLVQGHSDAPQAQARGSRPDHDAVAAAIERRLQEERERAAAAAAGSSNANFDGNHEKRQEFRRMIDPGILRPNPRHVALESLQTLLKLAENIIAHPEEVKYQKFKPTNTTINRLLVEPRGTLEYAVAIGFAPQVENFQPFYVFNKRHMNDLKIGAAMIKEALDRELPKEEQAARKRAEEKATHEAAVAKVKQAFYDDRKGRAITDERERLARAATAARRAAGGMSPEPEVADYRPRKMPGSGHTLSGNVVQADEGSDDESGPTAVPPTVREDEEEDEEE</sequence>
<feature type="compositionally biased region" description="Low complexity" evidence="1">
    <location>
        <begin position="221"/>
        <end position="230"/>
    </location>
</feature>
<dbReference type="SMART" id="SM00580">
    <property type="entry name" value="PUG"/>
    <property type="match status" value="1"/>
</dbReference>
<dbReference type="STRING" id="1077348.A0A2G8SUA9"/>
<dbReference type="PANTHER" id="PTHR23153:SF38">
    <property type="entry name" value="UBX DOMAIN-CONTAINING PROTEIN 6"/>
    <property type="match status" value="1"/>
</dbReference>
<dbReference type="Pfam" id="PF09409">
    <property type="entry name" value="PUB"/>
    <property type="match status" value="1"/>
</dbReference>
<feature type="compositionally biased region" description="Basic and acidic residues" evidence="1">
    <location>
        <begin position="26"/>
        <end position="48"/>
    </location>
</feature>
<feature type="domain" description="PUB" evidence="2">
    <location>
        <begin position="87"/>
        <end position="161"/>
    </location>
</feature>
<dbReference type="InterPro" id="IPR018997">
    <property type="entry name" value="PUB_domain"/>
</dbReference>